<feature type="non-terminal residue" evidence="1">
    <location>
        <position position="24"/>
    </location>
</feature>
<evidence type="ECO:0000313" key="2">
    <source>
        <dbReference type="Proteomes" id="UP000595140"/>
    </source>
</evidence>
<name>A0A484MGU9_9ASTE</name>
<gene>
    <name evidence="1" type="ORF">CCAM_LOCUS29806</name>
</gene>
<evidence type="ECO:0000313" key="1">
    <source>
        <dbReference type="EMBL" id="VFQ88030.1"/>
    </source>
</evidence>
<protein>
    <submittedName>
        <fullName evidence="1">Uncharacterized protein</fullName>
    </submittedName>
</protein>
<organism evidence="1 2">
    <name type="scientific">Cuscuta campestris</name>
    <dbReference type="NCBI Taxonomy" id="132261"/>
    <lineage>
        <taxon>Eukaryota</taxon>
        <taxon>Viridiplantae</taxon>
        <taxon>Streptophyta</taxon>
        <taxon>Embryophyta</taxon>
        <taxon>Tracheophyta</taxon>
        <taxon>Spermatophyta</taxon>
        <taxon>Magnoliopsida</taxon>
        <taxon>eudicotyledons</taxon>
        <taxon>Gunneridae</taxon>
        <taxon>Pentapetalae</taxon>
        <taxon>asterids</taxon>
        <taxon>lamiids</taxon>
        <taxon>Solanales</taxon>
        <taxon>Convolvulaceae</taxon>
        <taxon>Cuscuteae</taxon>
        <taxon>Cuscuta</taxon>
        <taxon>Cuscuta subgen. Grammica</taxon>
        <taxon>Cuscuta sect. Cleistogrammica</taxon>
    </lineage>
</organism>
<accession>A0A484MGU9</accession>
<proteinExistence type="predicted"/>
<dbReference type="Proteomes" id="UP000595140">
    <property type="component" value="Unassembled WGS sequence"/>
</dbReference>
<dbReference type="AlphaFoldDB" id="A0A484MGU9"/>
<dbReference type="EMBL" id="OOIL02003478">
    <property type="protein sequence ID" value="VFQ88030.1"/>
    <property type="molecule type" value="Genomic_DNA"/>
</dbReference>
<sequence>MLERLRLHFQRSSYDFFVFTAYEE</sequence>
<keyword evidence="2" id="KW-1185">Reference proteome</keyword>
<reference evidence="1" key="1">
    <citation type="submission" date="2018-04" db="EMBL/GenBank/DDBJ databases">
        <authorList>
            <person name="Vogel A."/>
        </authorList>
    </citation>
    <scope>NUCLEOTIDE SEQUENCE [LARGE SCALE GENOMIC DNA]</scope>
</reference>